<gene>
    <name evidence="1" type="ORF">J5Y06_13005</name>
</gene>
<keyword evidence="2" id="KW-1185">Reference proteome</keyword>
<evidence type="ECO:0000313" key="2">
    <source>
        <dbReference type="Proteomes" id="UP000666240"/>
    </source>
</evidence>
<dbReference type="EMBL" id="JAGIYY010000004">
    <property type="protein sequence ID" value="MBP0439573.1"/>
    <property type="molecule type" value="Genomic_DNA"/>
</dbReference>
<organism evidence="1 2">
    <name type="scientific">Tianweitania sediminis</name>
    <dbReference type="NCBI Taxonomy" id="1502156"/>
    <lineage>
        <taxon>Bacteria</taxon>
        <taxon>Pseudomonadati</taxon>
        <taxon>Pseudomonadota</taxon>
        <taxon>Alphaproteobacteria</taxon>
        <taxon>Hyphomicrobiales</taxon>
        <taxon>Phyllobacteriaceae</taxon>
        <taxon>Tianweitania</taxon>
    </lineage>
</organism>
<evidence type="ECO:0000313" key="1">
    <source>
        <dbReference type="EMBL" id="MBP0439573.1"/>
    </source>
</evidence>
<protein>
    <submittedName>
        <fullName evidence="1">Uncharacterized protein</fullName>
    </submittedName>
</protein>
<dbReference type="Proteomes" id="UP000666240">
    <property type="component" value="Unassembled WGS sequence"/>
</dbReference>
<reference evidence="1" key="1">
    <citation type="submission" date="2021-03" db="EMBL/GenBank/DDBJ databases">
        <title>Genome sequencing and assembly of Tianweitania sediminis.</title>
        <authorList>
            <person name="Chhetri G."/>
        </authorList>
    </citation>
    <scope>NUCLEOTIDE SEQUENCE</scope>
    <source>
        <strain evidence="1">Z8</strain>
    </source>
</reference>
<name>A0A8J7R2B6_9HYPH</name>
<proteinExistence type="predicted"/>
<dbReference type="RefSeq" id="WP_209335617.1">
    <property type="nucleotide sequence ID" value="NZ_JAGIYY010000004.1"/>
</dbReference>
<comment type="caution">
    <text evidence="1">The sequence shown here is derived from an EMBL/GenBank/DDBJ whole genome shotgun (WGS) entry which is preliminary data.</text>
</comment>
<dbReference type="AlphaFoldDB" id="A0A8J7R2B6"/>
<sequence>MVGLIRQSVGLHTNDPTLPLLQRDALIDERTVGLVDFSSGWAYSKANPGLAGARVKDLVRGGADAILQDNLAYDGKGFVFLAAGAGALEINLGSNWRLPIGVTHFAFGIWLNLADTGYGSTGTSDVPYSIAGLYKSGAPTGYQWLLSLSAARPAGTLKSLQFIANGRSVVANMSVGGLRYLVGEYQVVGSNHLSRLYVDKQLVAESAATAQAYVDPAPTDPAVIGRVVPFAVSHGGATYRAWLQRLDSDGASLISVMERDWAANRDRLVS</sequence>
<accession>A0A8J7R2B6</accession>